<feature type="region of interest" description="Disordered" evidence="1">
    <location>
        <begin position="1"/>
        <end position="35"/>
    </location>
</feature>
<evidence type="ECO:0000313" key="2">
    <source>
        <dbReference type="EMBL" id="THU80667.1"/>
    </source>
</evidence>
<dbReference type="AlphaFoldDB" id="A0A4S8KXF6"/>
<protein>
    <submittedName>
        <fullName evidence="2">Uncharacterized protein</fullName>
    </submittedName>
</protein>
<evidence type="ECO:0000256" key="1">
    <source>
        <dbReference type="SAM" id="MobiDB-lite"/>
    </source>
</evidence>
<organism evidence="2 3">
    <name type="scientific">Dendrothele bispora (strain CBS 962.96)</name>
    <dbReference type="NCBI Taxonomy" id="1314807"/>
    <lineage>
        <taxon>Eukaryota</taxon>
        <taxon>Fungi</taxon>
        <taxon>Dikarya</taxon>
        <taxon>Basidiomycota</taxon>
        <taxon>Agaricomycotina</taxon>
        <taxon>Agaricomycetes</taxon>
        <taxon>Agaricomycetidae</taxon>
        <taxon>Agaricales</taxon>
        <taxon>Agaricales incertae sedis</taxon>
        <taxon>Dendrothele</taxon>
    </lineage>
</organism>
<sequence>MPTPVSPSGNVEQAPSNSSTSQIHDNTSSTPQSSKIVHLPEFSAVLDLMFQDAYLQSQHDLRRVVFDVVAEVVENYRVYLAMGVLSVRMREHIPSHPVASFSTLIIPS</sequence>
<gene>
    <name evidence="2" type="ORF">K435DRAFT_874153</name>
</gene>
<dbReference type="EMBL" id="ML179883">
    <property type="protein sequence ID" value="THU80667.1"/>
    <property type="molecule type" value="Genomic_DNA"/>
</dbReference>
<keyword evidence="3" id="KW-1185">Reference proteome</keyword>
<dbReference type="Proteomes" id="UP000297245">
    <property type="component" value="Unassembled WGS sequence"/>
</dbReference>
<proteinExistence type="predicted"/>
<accession>A0A4S8KXF6</accession>
<reference evidence="2 3" key="1">
    <citation type="journal article" date="2019" name="Nat. Ecol. Evol.">
        <title>Megaphylogeny resolves global patterns of mushroom evolution.</title>
        <authorList>
            <person name="Varga T."/>
            <person name="Krizsan K."/>
            <person name="Foldi C."/>
            <person name="Dima B."/>
            <person name="Sanchez-Garcia M."/>
            <person name="Sanchez-Ramirez S."/>
            <person name="Szollosi G.J."/>
            <person name="Szarkandi J.G."/>
            <person name="Papp V."/>
            <person name="Albert L."/>
            <person name="Andreopoulos W."/>
            <person name="Angelini C."/>
            <person name="Antonin V."/>
            <person name="Barry K.W."/>
            <person name="Bougher N.L."/>
            <person name="Buchanan P."/>
            <person name="Buyck B."/>
            <person name="Bense V."/>
            <person name="Catcheside P."/>
            <person name="Chovatia M."/>
            <person name="Cooper J."/>
            <person name="Damon W."/>
            <person name="Desjardin D."/>
            <person name="Finy P."/>
            <person name="Geml J."/>
            <person name="Haridas S."/>
            <person name="Hughes K."/>
            <person name="Justo A."/>
            <person name="Karasinski D."/>
            <person name="Kautmanova I."/>
            <person name="Kiss B."/>
            <person name="Kocsube S."/>
            <person name="Kotiranta H."/>
            <person name="LaButti K.M."/>
            <person name="Lechner B.E."/>
            <person name="Liimatainen K."/>
            <person name="Lipzen A."/>
            <person name="Lukacs Z."/>
            <person name="Mihaltcheva S."/>
            <person name="Morgado L.N."/>
            <person name="Niskanen T."/>
            <person name="Noordeloos M.E."/>
            <person name="Ohm R.A."/>
            <person name="Ortiz-Santana B."/>
            <person name="Ovrebo C."/>
            <person name="Racz N."/>
            <person name="Riley R."/>
            <person name="Savchenko A."/>
            <person name="Shiryaev A."/>
            <person name="Soop K."/>
            <person name="Spirin V."/>
            <person name="Szebenyi C."/>
            <person name="Tomsovsky M."/>
            <person name="Tulloss R.E."/>
            <person name="Uehling J."/>
            <person name="Grigoriev I.V."/>
            <person name="Vagvolgyi C."/>
            <person name="Papp T."/>
            <person name="Martin F.M."/>
            <person name="Miettinen O."/>
            <person name="Hibbett D.S."/>
            <person name="Nagy L.G."/>
        </authorList>
    </citation>
    <scope>NUCLEOTIDE SEQUENCE [LARGE SCALE GENOMIC DNA]</scope>
    <source>
        <strain evidence="2 3">CBS 962.96</strain>
    </source>
</reference>
<name>A0A4S8KXF6_DENBC</name>
<evidence type="ECO:0000313" key="3">
    <source>
        <dbReference type="Proteomes" id="UP000297245"/>
    </source>
</evidence>